<organism evidence="2 3">
    <name type="scientific">Hypsizygus marmoreus</name>
    <name type="common">White beech mushroom</name>
    <name type="synonym">Agaricus marmoreus</name>
    <dbReference type="NCBI Taxonomy" id="39966"/>
    <lineage>
        <taxon>Eukaryota</taxon>
        <taxon>Fungi</taxon>
        <taxon>Dikarya</taxon>
        <taxon>Basidiomycota</taxon>
        <taxon>Agaricomycotina</taxon>
        <taxon>Agaricomycetes</taxon>
        <taxon>Agaricomycetidae</taxon>
        <taxon>Agaricales</taxon>
        <taxon>Tricholomatineae</taxon>
        <taxon>Lyophyllaceae</taxon>
        <taxon>Hypsizygus</taxon>
    </lineage>
</organism>
<dbReference type="AlphaFoldDB" id="A0A369J6W0"/>
<feature type="chain" id="PRO_5016818206" evidence="1">
    <location>
        <begin position="22"/>
        <end position="225"/>
    </location>
</feature>
<dbReference type="InParanoid" id="A0A369J6W0"/>
<keyword evidence="1" id="KW-0732">Signal</keyword>
<feature type="signal peptide" evidence="1">
    <location>
        <begin position="1"/>
        <end position="21"/>
    </location>
</feature>
<comment type="caution">
    <text evidence="2">The sequence shown here is derived from an EMBL/GenBank/DDBJ whole genome shotgun (WGS) entry which is preliminary data.</text>
</comment>
<evidence type="ECO:0000313" key="3">
    <source>
        <dbReference type="Proteomes" id="UP000076154"/>
    </source>
</evidence>
<accession>A0A369J6W0</accession>
<protein>
    <submittedName>
        <fullName evidence="2">Uncharacterized protein</fullName>
    </submittedName>
</protein>
<evidence type="ECO:0000256" key="1">
    <source>
        <dbReference type="SAM" id="SignalP"/>
    </source>
</evidence>
<evidence type="ECO:0000313" key="2">
    <source>
        <dbReference type="EMBL" id="RDB17132.1"/>
    </source>
</evidence>
<reference evidence="2" key="1">
    <citation type="submission" date="2018-04" db="EMBL/GenBank/DDBJ databases">
        <title>Whole genome sequencing of Hypsizygus marmoreus.</title>
        <authorList>
            <person name="Choi I.-G."/>
            <person name="Min B."/>
            <person name="Kim J.-G."/>
            <person name="Kim S."/>
            <person name="Oh Y.-L."/>
            <person name="Kong W.-S."/>
            <person name="Park H."/>
            <person name="Jeong J."/>
            <person name="Song E.-S."/>
        </authorList>
    </citation>
    <scope>NUCLEOTIDE SEQUENCE [LARGE SCALE GENOMIC DNA]</scope>
    <source>
        <strain evidence="2">51987-8</strain>
    </source>
</reference>
<name>A0A369J6W0_HYPMA</name>
<keyword evidence="3" id="KW-1185">Reference proteome</keyword>
<sequence>MNSLHRLILITLAALLPFVIATSQLESESHLDPLERKCPQGEYPGFEVNTFQFDVPAVKFYDAVGSFFHSEWYVSDISVILTFALWVDFLRIRQTGPLTSTRGKDNTVGATRNGTFSGNAYSERLVEYSRSPSKLVMRFTQHSDPDVFNTAPNNLGDAFLLGPYTEELGVYSICGGTATYLSLTSVYCTDKIVLMYDVYQSQRRSAIGGVATTLRARVFDGTCPI</sequence>
<dbReference type="Proteomes" id="UP000076154">
    <property type="component" value="Unassembled WGS sequence"/>
</dbReference>
<gene>
    <name evidence="2" type="ORF">Hypma_001889</name>
</gene>
<dbReference type="EMBL" id="LUEZ02000113">
    <property type="protein sequence ID" value="RDB17132.1"/>
    <property type="molecule type" value="Genomic_DNA"/>
</dbReference>
<dbReference type="OrthoDB" id="2954648at2759"/>
<proteinExistence type="predicted"/>